<dbReference type="InterPro" id="IPR027417">
    <property type="entry name" value="P-loop_NTPase"/>
</dbReference>
<keyword evidence="6" id="KW-1185">Reference proteome</keyword>
<dbReference type="EMBL" id="WNWW01000593">
    <property type="protein sequence ID" value="KAF3423043.1"/>
    <property type="molecule type" value="Genomic_DNA"/>
</dbReference>
<accession>A0A833W7A3</accession>
<organism evidence="5 6">
    <name type="scientific">Frieseomelitta varia</name>
    <dbReference type="NCBI Taxonomy" id="561572"/>
    <lineage>
        <taxon>Eukaryota</taxon>
        <taxon>Metazoa</taxon>
        <taxon>Ecdysozoa</taxon>
        <taxon>Arthropoda</taxon>
        <taxon>Hexapoda</taxon>
        <taxon>Insecta</taxon>
        <taxon>Pterygota</taxon>
        <taxon>Neoptera</taxon>
        <taxon>Endopterygota</taxon>
        <taxon>Hymenoptera</taxon>
        <taxon>Apocrita</taxon>
        <taxon>Aculeata</taxon>
        <taxon>Apoidea</taxon>
        <taxon>Anthophila</taxon>
        <taxon>Apidae</taxon>
        <taxon>Frieseomelitta</taxon>
    </lineage>
</organism>
<dbReference type="GO" id="GO:0004016">
    <property type="term" value="F:adenylate cyclase activity"/>
    <property type="evidence" value="ECO:0007669"/>
    <property type="project" value="TreeGrafter"/>
</dbReference>
<comment type="caution">
    <text evidence="5">The sequence shown here is derived from an EMBL/GenBank/DDBJ whole genome shotgun (WGS) entry which is preliminary data.</text>
</comment>
<dbReference type="Gene3D" id="3.30.70.1230">
    <property type="entry name" value="Nucleotide cyclase"/>
    <property type="match status" value="1"/>
</dbReference>
<dbReference type="InterPro" id="IPR029787">
    <property type="entry name" value="Nucleotide_cyclase"/>
</dbReference>
<dbReference type="GO" id="GO:0009190">
    <property type="term" value="P:cyclic nucleotide biosynthetic process"/>
    <property type="evidence" value="ECO:0007669"/>
    <property type="project" value="InterPro"/>
</dbReference>
<name>A0A833W7A3_9HYME</name>
<dbReference type="GO" id="GO:0035556">
    <property type="term" value="P:intracellular signal transduction"/>
    <property type="evidence" value="ECO:0007669"/>
    <property type="project" value="InterPro"/>
</dbReference>
<dbReference type="AlphaFoldDB" id="A0A833W7A3"/>
<dbReference type="InterPro" id="IPR001054">
    <property type="entry name" value="A/G_cyclase"/>
</dbReference>
<dbReference type="GO" id="GO:0005737">
    <property type="term" value="C:cytoplasm"/>
    <property type="evidence" value="ECO:0007669"/>
    <property type="project" value="TreeGrafter"/>
</dbReference>
<dbReference type="GO" id="GO:0005524">
    <property type="term" value="F:ATP binding"/>
    <property type="evidence" value="ECO:0007669"/>
    <property type="project" value="UniProtKB-KW"/>
</dbReference>
<dbReference type="PANTHER" id="PTHR16305">
    <property type="entry name" value="TESTICULAR SOLUBLE ADENYLYL CYCLASE"/>
    <property type="match status" value="1"/>
</dbReference>
<dbReference type="SUPFAM" id="SSF52540">
    <property type="entry name" value="P-loop containing nucleoside triphosphate hydrolases"/>
    <property type="match status" value="1"/>
</dbReference>
<keyword evidence="1" id="KW-0547">Nucleotide-binding</keyword>
<dbReference type="Proteomes" id="UP000655588">
    <property type="component" value="Unassembled WGS sequence"/>
</dbReference>
<dbReference type="FunFam" id="3.30.70.1230:FF:000017">
    <property type="entry name" value="Adenylate cyclase type 10"/>
    <property type="match status" value="1"/>
</dbReference>
<evidence type="ECO:0000259" key="4">
    <source>
        <dbReference type="PROSITE" id="PS50125"/>
    </source>
</evidence>
<proteinExistence type="predicted"/>
<dbReference type="Gene3D" id="3.40.50.300">
    <property type="entry name" value="P-loop containing nucleotide triphosphate hydrolases"/>
    <property type="match status" value="1"/>
</dbReference>
<evidence type="ECO:0000256" key="3">
    <source>
        <dbReference type="ARBA" id="ARBA00023239"/>
    </source>
</evidence>
<keyword evidence="3" id="KW-0456">Lyase</keyword>
<dbReference type="PROSITE" id="PS50125">
    <property type="entry name" value="GUANYLATE_CYCLASE_2"/>
    <property type="match status" value="1"/>
</dbReference>
<evidence type="ECO:0000256" key="1">
    <source>
        <dbReference type="ARBA" id="ARBA00022741"/>
    </source>
</evidence>
<dbReference type="SUPFAM" id="SSF55073">
    <property type="entry name" value="Nucleotide cyclase"/>
    <property type="match status" value="1"/>
</dbReference>
<evidence type="ECO:0000313" key="6">
    <source>
        <dbReference type="Proteomes" id="UP000655588"/>
    </source>
</evidence>
<evidence type="ECO:0000256" key="2">
    <source>
        <dbReference type="ARBA" id="ARBA00022840"/>
    </source>
</evidence>
<protein>
    <recommendedName>
        <fullName evidence="4">Guanylate cyclase domain-containing protein</fullName>
    </recommendedName>
</protein>
<feature type="domain" description="Guanylate cyclase" evidence="4">
    <location>
        <begin position="119"/>
        <end position="156"/>
    </location>
</feature>
<dbReference type="PANTHER" id="PTHR16305:SF28">
    <property type="entry name" value="GUANYLATE CYCLASE DOMAIN-CONTAINING PROTEIN"/>
    <property type="match status" value="1"/>
</dbReference>
<keyword evidence="2" id="KW-0067">ATP-binding</keyword>
<reference evidence="5" key="1">
    <citation type="submission" date="2019-11" db="EMBL/GenBank/DDBJ databases">
        <title>The nuclear and mitochondrial genomes of Frieseomelitta varia - a highly eusocial stingless bee (Meliponini) with a permanently sterile worker caste.</title>
        <authorList>
            <person name="Freitas F.C.P."/>
            <person name="Lourenco A.P."/>
            <person name="Nunes F.M.F."/>
            <person name="Paschoal A.R."/>
            <person name="Abreu F.C.P."/>
            <person name="Barbin F.O."/>
            <person name="Bataglia L."/>
            <person name="Cardoso-Junior C.A.M."/>
            <person name="Cervoni M.S."/>
            <person name="Silva S.R."/>
            <person name="Dalarmi F."/>
            <person name="Del Lama M.A."/>
            <person name="Depintor T.S."/>
            <person name="Ferreira K.M."/>
            <person name="Goria P.S."/>
            <person name="Jaskot M.C."/>
            <person name="Lago D.C."/>
            <person name="Luna-Lucena D."/>
            <person name="Moda L.M."/>
            <person name="Nascimento L."/>
            <person name="Pedrino M."/>
            <person name="Rabico F.O."/>
            <person name="Sanches F.C."/>
            <person name="Santos D.E."/>
            <person name="Santos C.G."/>
            <person name="Vieira J."/>
            <person name="Lopes T.F."/>
            <person name="Barchuk A.R."/>
            <person name="Hartfelder K."/>
            <person name="Simoes Z.L.P."/>
            <person name="Bitondi M.M.G."/>
            <person name="Pinheiro D.G."/>
        </authorList>
    </citation>
    <scope>NUCLEOTIDE SEQUENCE</scope>
    <source>
        <strain evidence="5">USP_RPSP 00005682</strain>
        <tissue evidence="5">Whole individual</tissue>
    </source>
</reference>
<sequence>MYDKRKIGRPLDQIIPIPFHNFHNCLSFQIGDVFLMKFECPSLVVTYLISSINFPSIFRERVVGGMRGCVNKTSLFDKDLMFLCVFGLRGDKHELESQVGLRCASKLRSKLTAIENIKSVTVGVTTGMTYCGVVGHILRREYTVIGMSVNKAARLMVAYKDKVVCDRESFLHSHLEARHFILQEPRYLKGITNVGPIYEFQEQPKYTASDLVWIKYPLLGRHKELTIFKKMLMKLLSYSNANKESRSSRPKYNTLLIKGEPRIGKTRLLDEFTQNIPVGTQCNYISLQAEHSETPYNLIHLLFSMPLGFTDTSTRKEREDKLLLRLGKLKHPYFLCIFNQLFNVHFSITQHYNVLTDAEKKKLLRKFLLKLMKSCFQELWVVIIDDAEYCDPESLSIFDVFTKKDLIFFVLSIGRKLSADFPMYFNLLHRGKVIQLHGIDRWYHAGLVCQILNVKGLPAELEKRIQEKSLGNPGWIESYLVSLLQVGDLEIIHITKKEARIKGYVLPPTHMLKRFTEQKNIFIKTYSADLTNETVINHNNRNDKWQIYRTSFKVRFFLFSQRIVYIKENSNILFQDSAISLLEKSISGIHKPHFLDNEDDETMIAVCNISESFTFEDIEPEITMDG</sequence>
<gene>
    <name evidence="5" type="ORF">E2986_13887</name>
</gene>
<evidence type="ECO:0000313" key="5">
    <source>
        <dbReference type="EMBL" id="KAF3423043.1"/>
    </source>
</evidence>